<sequence>VLEIAMNDEAVHLSVVIPAFEEVAGLGAALGEVRSYLESCPFLSEVLVVVDGGTDGTLEMVRDLASAWPSLVVLDNQVNRGKGYS</sequence>
<dbReference type="AlphaFoldDB" id="A0A381WMX7"/>
<dbReference type="PANTHER" id="PTHR48090">
    <property type="entry name" value="UNDECAPRENYL-PHOSPHATE 4-DEOXY-4-FORMAMIDO-L-ARABINOSE TRANSFERASE-RELATED"/>
    <property type="match status" value="1"/>
</dbReference>
<dbReference type="EMBL" id="UINC01012293">
    <property type="protein sequence ID" value="SVA53772.1"/>
    <property type="molecule type" value="Genomic_DNA"/>
</dbReference>
<gene>
    <name evidence="2" type="ORF">METZ01_LOCUS106626</name>
</gene>
<dbReference type="InterPro" id="IPR001173">
    <property type="entry name" value="Glyco_trans_2-like"/>
</dbReference>
<dbReference type="InterPro" id="IPR029044">
    <property type="entry name" value="Nucleotide-diphossugar_trans"/>
</dbReference>
<accession>A0A381WMX7</accession>
<dbReference type="PANTHER" id="PTHR48090:SF7">
    <property type="entry name" value="RFBJ PROTEIN"/>
    <property type="match status" value="1"/>
</dbReference>
<feature type="non-terminal residue" evidence="2">
    <location>
        <position position="1"/>
    </location>
</feature>
<dbReference type="InterPro" id="IPR050256">
    <property type="entry name" value="Glycosyltransferase_2"/>
</dbReference>
<dbReference type="Gene3D" id="3.90.550.10">
    <property type="entry name" value="Spore Coat Polysaccharide Biosynthesis Protein SpsA, Chain A"/>
    <property type="match status" value="1"/>
</dbReference>
<protein>
    <recommendedName>
        <fullName evidence="1">Glycosyltransferase 2-like domain-containing protein</fullName>
    </recommendedName>
</protein>
<dbReference type="Pfam" id="PF00535">
    <property type="entry name" value="Glycos_transf_2"/>
    <property type="match status" value="1"/>
</dbReference>
<dbReference type="SUPFAM" id="SSF53448">
    <property type="entry name" value="Nucleotide-diphospho-sugar transferases"/>
    <property type="match status" value="1"/>
</dbReference>
<evidence type="ECO:0000313" key="2">
    <source>
        <dbReference type="EMBL" id="SVA53772.1"/>
    </source>
</evidence>
<organism evidence="2">
    <name type="scientific">marine metagenome</name>
    <dbReference type="NCBI Taxonomy" id="408172"/>
    <lineage>
        <taxon>unclassified sequences</taxon>
        <taxon>metagenomes</taxon>
        <taxon>ecological metagenomes</taxon>
    </lineage>
</organism>
<name>A0A381WMX7_9ZZZZ</name>
<feature type="domain" description="Glycosyltransferase 2-like" evidence="1">
    <location>
        <begin position="14"/>
        <end position="83"/>
    </location>
</feature>
<feature type="non-terminal residue" evidence="2">
    <location>
        <position position="85"/>
    </location>
</feature>
<evidence type="ECO:0000259" key="1">
    <source>
        <dbReference type="Pfam" id="PF00535"/>
    </source>
</evidence>
<reference evidence="2" key="1">
    <citation type="submission" date="2018-05" db="EMBL/GenBank/DDBJ databases">
        <authorList>
            <person name="Lanie J.A."/>
            <person name="Ng W.-L."/>
            <person name="Kazmierczak K.M."/>
            <person name="Andrzejewski T.M."/>
            <person name="Davidsen T.M."/>
            <person name="Wayne K.J."/>
            <person name="Tettelin H."/>
            <person name="Glass J.I."/>
            <person name="Rusch D."/>
            <person name="Podicherti R."/>
            <person name="Tsui H.-C.T."/>
            <person name="Winkler M.E."/>
        </authorList>
    </citation>
    <scope>NUCLEOTIDE SEQUENCE</scope>
</reference>
<proteinExistence type="predicted"/>